<keyword evidence="4 8" id="KW-0378">Hydrolase</keyword>
<dbReference type="Pfam" id="PF01435">
    <property type="entry name" value="Peptidase_M48"/>
    <property type="match status" value="1"/>
</dbReference>
<comment type="caution">
    <text evidence="8">The sequence shown here is derived from an EMBL/GenBank/DDBJ whole genome shotgun (WGS) entry which is preliminary data.</text>
</comment>
<gene>
    <name evidence="8" type="ORF">NQX30_02195</name>
</gene>
<evidence type="ECO:0000256" key="4">
    <source>
        <dbReference type="ARBA" id="ARBA00022801"/>
    </source>
</evidence>
<proteinExistence type="predicted"/>
<dbReference type="EC" id="3.4.24.-" evidence="8"/>
<organism evidence="8 9">
    <name type="scientific">Candidatus Doriopsillibacter californiensis</name>
    <dbReference type="NCBI Taxonomy" id="2970740"/>
    <lineage>
        <taxon>Bacteria</taxon>
        <taxon>Pseudomonadati</taxon>
        <taxon>Pseudomonadota</taxon>
        <taxon>Gammaproteobacteria</taxon>
        <taxon>Candidatus Tethybacterales</taxon>
        <taxon>Candidatus Persebacteraceae</taxon>
        <taxon>Candidatus Doriopsillibacter</taxon>
    </lineage>
</organism>
<evidence type="ECO:0000313" key="8">
    <source>
        <dbReference type="EMBL" id="MDM5147188.1"/>
    </source>
</evidence>
<reference evidence="8" key="1">
    <citation type="submission" date="2022-08" db="EMBL/GenBank/DDBJ databases">
        <authorList>
            <person name="Dzunkova M."/>
            <person name="La Clair J."/>
            <person name="Tyml T."/>
            <person name="Doud D."/>
            <person name="Schulz F."/>
            <person name="Piquer S."/>
            <person name="Porcel Sanchis D."/>
            <person name="Osborn A."/>
            <person name="Robinson D."/>
            <person name="Louie K.B."/>
            <person name="Bowen B.P."/>
            <person name="Bowers R."/>
            <person name="Lee J."/>
            <person name="Arnau Llombart V."/>
            <person name="Diaz Villanueva W."/>
            <person name="Gosliner T."/>
            <person name="Northen T."/>
            <person name="Cheng J.-F."/>
            <person name="Burkart M.D."/>
            <person name="Woyke T."/>
        </authorList>
    </citation>
    <scope>NUCLEOTIDE SEQUENCE</scope>
    <source>
        <strain evidence="8">Df01</strain>
    </source>
</reference>
<dbReference type="InterPro" id="IPR001915">
    <property type="entry name" value="Peptidase_M48"/>
</dbReference>
<keyword evidence="5" id="KW-0862">Zinc</keyword>
<dbReference type="GO" id="GO:0008237">
    <property type="term" value="F:metallopeptidase activity"/>
    <property type="evidence" value="ECO:0007669"/>
    <property type="project" value="UniProtKB-KW"/>
</dbReference>
<evidence type="ECO:0000256" key="1">
    <source>
        <dbReference type="ARBA" id="ARBA00001947"/>
    </source>
</evidence>
<dbReference type="Proteomes" id="UP001168167">
    <property type="component" value="Unassembled WGS sequence"/>
</dbReference>
<keyword evidence="9" id="KW-1185">Reference proteome</keyword>
<keyword evidence="6 8" id="KW-0482">Metalloprotease</keyword>
<evidence type="ECO:0000259" key="7">
    <source>
        <dbReference type="Pfam" id="PF01435"/>
    </source>
</evidence>
<dbReference type="PANTHER" id="PTHR22726">
    <property type="entry name" value="METALLOENDOPEPTIDASE OMA1"/>
    <property type="match status" value="1"/>
</dbReference>
<evidence type="ECO:0000256" key="6">
    <source>
        <dbReference type="ARBA" id="ARBA00023049"/>
    </source>
</evidence>
<evidence type="ECO:0000256" key="3">
    <source>
        <dbReference type="ARBA" id="ARBA00022723"/>
    </source>
</evidence>
<feature type="domain" description="Peptidase M48" evidence="7">
    <location>
        <begin position="66"/>
        <end position="223"/>
    </location>
</feature>
<accession>A0ABT7QKF3</accession>
<dbReference type="PANTHER" id="PTHR22726:SF1">
    <property type="entry name" value="METALLOENDOPEPTIDASE OMA1, MITOCHONDRIAL"/>
    <property type="match status" value="1"/>
</dbReference>
<dbReference type="EMBL" id="JANQAO010000001">
    <property type="protein sequence ID" value="MDM5147188.1"/>
    <property type="molecule type" value="Genomic_DNA"/>
</dbReference>
<sequence length="446" mass="49339">MLTAVMTVSFPAAAIGARDFFPQSEMPAAVRERLMNKILGRVRITDPAFDDYFQRISIELAPEDNYLITTANIDQVNAFAYFGGCIVIMKGIWKLASNEDGFVGIVAHEMAHVKQDHFRRTKEVQETITAITIPLLIAGLLSDSSEVRNAVVSGSAGIITGQLYAHSRELEHEADVLGLEMMANSGHNGQYLAELLGKLSGGGAEYVSTHPAPLRRAAYIKDRLLSSPIRGEKNSLDFLLLKEKLSLSGVPEDEKNTKQRMLAQATSDKKTALQFALLALAIKTRDKVLAQSMFDSLQPVAHPFVVAERAEYLSRLGGNNKQALAILAQARRDFPESAALGVRQLIVMRRANDYRNLLKTYKAMPKVLRERSDTLREASQAAATLKQRGYANLLLAKAHAAQGYFELAERQLTIAEKYKMKPNLLLAVSTLSKQIKKEIEILKEKS</sequence>
<comment type="cofactor">
    <cofactor evidence="1">
        <name>Zn(2+)</name>
        <dbReference type="ChEBI" id="CHEBI:29105"/>
    </cofactor>
</comment>
<reference evidence="8" key="2">
    <citation type="journal article" date="2023" name="Microbiome">
        <title>Synthase-selected sorting approach identifies a beta-lactone synthase in a nudibranch symbiotic bacterium.</title>
        <authorList>
            <person name="Dzunkova M."/>
            <person name="La Clair J.J."/>
            <person name="Tyml T."/>
            <person name="Doud D."/>
            <person name="Schulz F."/>
            <person name="Piquer-Esteban S."/>
            <person name="Porcel Sanchis D."/>
            <person name="Osborn A."/>
            <person name="Robinson D."/>
            <person name="Louie K.B."/>
            <person name="Bowen B.P."/>
            <person name="Bowers R.M."/>
            <person name="Lee J."/>
            <person name="Arnau V."/>
            <person name="Diaz-Villanueva W."/>
            <person name="Stepanauskas R."/>
            <person name="Gosliner T."/>
            <person name="Date S.V."/>
            <person name="Northen T.R."/>
            <person name="Cheng J.F."/>
            <person name="Burkart M.D."/>
            <person name="Woyke T."/>
        </authorList>
    </citation>
    <scope>NUCLEOTIDE SEQUENCE</scope>
    <source>
        <strain evidence="8">Df01</strain>
    </source>
</reference>
<dbReference type="CDD" id="cd07332">
    <property type="entry name" value="M48C_Oma1_like"/>
    <property type="match status" value="1"/>
</dbReference>
<evidence type="ECO:0000313" key="9">
    <source>
        <dbReference type="Proteomes" id="UP001168167"/>
    </source>
</evidence>
<keyword evidence="2" id="KW-0645">Protease</keyword>
<dbReference type="InterPro" id="IPR051156">
    <property type="entry name" value="Mito/Outer_Membr_Metalloprot"/>
</dbReference>
<evidence type="ECO:0000256" key="5">
    <source>
        <dbReference type="ARBA" id="ARBA00022833"/>
    </source>
</evidence>
<evidence type="ECO:0000256" key="2">
    <source>
        <dbReference type="ARBA" id="ARBA00022670"/>
    </source>
</evidence>
<protein>
    <submittedName>
        <fullName evidence="8">M48 family metalloprotease</fullName>
        <ecNumber evidence="8">3.4.24.-</ecNumber>
    </submittedName>
</protein>
<dbReference type="Gene3D" id="3.30.2010.10">
    <property type="entry name" value="Metalloproteases ('zincins'), catalytic domain"/>
    <property type="match status" value="1"/>
</dbReference>
<name>A0ABT7QKF3_9GAMM</name>
<keyword evidence="3" id="KW-0479">Metal-binding</keyword>